<evidence type="ECO:0000256" key="1">
    <source>
        <dbReference type="SAM" id="Phobius"/>
    </source>
</evidence>
<gene>
    <name evidence="2" type="ORF">QM089_22165</name>
</gene>
<comment type="caution">
    <text evidence="2">The sequence shown here is derived from an EMBL/GenBank/DDBJ whole genome shotgun (WGS) entry which is preliminary data.</text>
</comment>
<protein>
    <submittedName>
        <fullName evidence="2">Uncharacterized protein</fullName>
    </submittedName>
</protein>
<dbReference type="EMBL" id="JASGOQ010000002">
    <property type="protein sequence ID" value="MDV5392901.1"/>
    <property type="molecule type" value="Genomic_DNA"/>
</dbReference>
<keyword evidence="1" id="KW-0472">Membrane</keyword>
<name>A0AAE4Q2Y9_9GAMM</name>
<dbReference type="AlphaFoldDB" id="A0AAE4Q2Y9"/>
<feature type="transmembrane region" description="Helical" evidence="1">
    <location>
        <begin position="43"/>
        <end position="68"/>
    </location>
</feature>
<evidence type="ECO:0000313" key="3">
    <source>
        <dbReference type="Proteomes" id="UP001187859"/>
    </source>
</evidence>
<sequence>MNGSDSTRKAPKLVDVINILGSVASLTGVSLLWLKGKASLEHLFIEIPAIAVLVSLVLGFASILYYLIRSIFVRHFSGKDPLLKFSFFAFAIPIGFSFLVLFGIFIESFVRLFVRELF</sequence>
<keyword evidence="1" id="KW-1133">Transmembrane helix</keyword>
<feature type="transmembrane region" description="Helical" evidence="1">
    <location>
        <begin position="88"/>
        <end position="114"/>
    </location>
</feature>
<proteinExistence type="predicted"/>
<organism evidence="2 3">
    <name type="scientific">Shewanella xiamenensis</name>
    <dbReference type="NCBI Taxonomy" id="332186"/>
    <lineage>
        <taxon>Bacteria</taxon>
        <taxon>Pseudomonadati</taxon>
        <taxon>Pseudomonadota</taxon>
        <taxon>Gammaproteobacteria</taxon>
        <taxon>Alteromonadales</taxon>
        <taxon>Shewanellaceae</taxon>
        <taxon>Shewanella</taxon>
    </lineage>
</organism>
<dbReference type="RefSeq" id="WP_317521379.1">
    <property type="nucleotide sequence ID" value="NZ_JASGOQ010000002.1"/>
</dbReference>
<keyword evidence="1" id="KW-0812">Transmembrane</keyword>
<evidence type="ECO:0000313" key="2">
    <source>
        <dbReference type="EMBL" id="MDV5392901.1"/>
    </source>
</evidence>
<dbReference type="Proteomes" id="UP001187859">
    <property type="component" value="Unassembled WGS sequence"/>
</dbReference>
<reference evidence="2" key="1">
    <citation type="submission" date="2023-05" db="EMBL/GenBank/DDBJ databases">
        <title>Colonisation of extended spectrum b-lactamase- and carbapenemase-producing bacteria on hospital surfaces from low- and middle-income countries.</title>
        <authorList>
            <person name="Nieto-Rosado M."/>
            <person name="Sands K."/>
            <person name="Iregbu K."/>
            <person name="Zahra R."/>
            <person name="Mazarati J.B."/>
            <person name="Mehtar S."/>
            <person name="Barnards-Group B."/>
            <person name="Walsh T.R."/>
        </authorList>
    </citation>
    <scope>NUCLEOTIDE SEQUENCE</scope>
    <source>
        <strain evidence="2">PP-E493</strain>
    </source>
</reference>
<accession>A0AAE4Q2Y9</accession>
<feature type="transmembrane region" description="Helical" evidence="1">
    <location>
        <begin position="16"/>
        <end position="34"/>
    </location>
</feature>